<evidence type="ECO:0000313" key="1">
    <source>
        <dbReference type="EMBL" id="PVY43078.1"/>
    </source>
</evidence>
<dbReference type="RefSeq" id="WP_243409424.1">
    <property type="nucleotide sequence ID" value="NZ_QEKI01000002.1"/>
</dbReference>
<reference evidence="1 2" key="1">
    <citation type="submission" date="2018-04" db="EMBL/GenBank/DDBJ databases">
        <title>Genomic Encyclopedia of Type Strains, Phase IV (KMG-IV): sequencing the most valuable type-strain genomes for metagenomic binning, comparative biology and taxonomic classification.</title>
        <authorList>
            <person name="Goeker M."/>
        </authorList>
    </citation>
    <scope>NUCLEOTIDE SEQUENCE [LARGE SCALE GENOMIC DNA]</scope>
    <source>
        <strain evidence="1 2">DSM 100231</strain>
    </source>
</reference>
<gene>
    <name evidence="1" type="ORF">C8E01_102255</name>
</gene>
<protein>
    <recommendedName>
        <fullName evidence="3">SpoIIAA-like protein</fullName>
    </recommendedName>
</protein>
<evidence type="ECO:0008006" key="3">
    <source>
        <dbReference type="Google" id="ProtNLM"/>
    </source>
</evidence>
<proteinExistence type="predicted"/>
<dbReference type="EMBL" id="QEKI01000002">
    <property type="protein sequence ID" value="PVY43078.1"/>
    <property type="molecule type" value="Genomic_DNA"/>
</dbReference>
<name>A0A2U1B352_9BACT</name>
<keyword evidence="2" id="KW-1185">Reference proteome</keyword>
<dbReference type="Proteomes" id="UP000245466">
    <property type="component" value="Unassembled WGS sequence"/>
</dbReference>
<accession>A0A2U1B352</accession>
<sequence>MATRIIRPEPTPSAPVELRHIMGELYVTIQLKKDYIEAKWQGHITADNVVCAAQAFLEFLRKNPCQKLLNDKSEVTGDWQEANDWLQFEWLPQALGAGLRYLAHVYSLSMFSKLAARELEERITPQLSMKNFYERRLAEEWLLEQEDTAAGQRAARA</sequence>
<dbReference type="AlphaFoldDB" id="A0A2U1B352"/>
<organism evidence="1 2">
    <name type="scientific">Pontibacter virosus</name>
    <dbReference type="NCBI Taxonomy" id="1765052"/>
    <lineage>
        <taxon>Bacteria</taxon>
        <taxon>Pseudomonadati</taxon>
        <taxon>Bacteroidota</taxon>
        <taxon>Cytophagia</taxon>
        <taxon>Cytophagales</taxon>
        <taxon>Hymenobacteraceae</taxon>
        <taxon>Pontibacter</taxon>
    </lineage>
</organism>
<evidence type="ECO:0000313" key="2">
    <source>
        <dbReference type="Proteomes" id="UP000245466"/>
    </source>
</evidence>
<comment type="caution">
    <text evidence="1">The sequence shown here is derived from an EMBL/GenBank/DDBJ whole genome shotgun (WGS) entry which is preliminary data.</text>
</comment>